<feature type="transmembrane region" description="Helical" evidence="5">
    <location>
        <begin position="21"/>
        <end position="40"/>
    </location>
</feature>
<reference evidence="7" key="1">
    <citation type="submission" date="2003-08" db="EMBL/GenBank/DDBJ databases">
        <authorList>
            <person name="Birren B."/>
            <person name="Nusbaum C."/>
            <person name="Abebe A."/>
            <person name="Abouelleil A."/>
            <person name="Adekoya E."/>
            <person name="Ait-zahra M."/>
            <person name="Allen N."/>
            <person name="Allen T."/>
            <person name="An P."/>
            <person name="Anderson M."/>
            <person name="Anderson S."/>
            <person name="Arachchi H."/>
            <person name="Armbruster J."/>
            <person name="Bachantsang P."/>
            <person name="Baldwin J."/>
            <person name="Barry A."/>
            <person name="Bayul T."/>
            <person name="Blitshsteyn B."/>
            <person name="Bloom T."/>
            <person name="Blye J."/>
            <person name="Boguslavskiy L."/>
            <person name="Borowsky M."/>
            <person name="Boukhgalter B."/>
            <person name="Brunache A."/>
            <person name="Butler J."/>
            <person name="Calixte N."/>
            <person name="Calvo S."/>
            <person name="Camarata J."/>
            <person name="Campo K."/>
            <person name="Chang J."/>
            <person name="Cheshatsang Y."/>
            <person name="Citroen M."/>
            <person name="Collymore A."/>
            <person name="Considine T."/>
            <person name="Cook A."/>
            <person name="Cooke P."/>
            <person name="Corum B."/>
            <person name="Cuomo C."/>
            <person name="David R."/>
            <person name="Dawoe T."/>
            <person name="Degray S."/>
            <person name="Dodge S."/>
            <person name="Dooley K."/>
            <person name="Dorje P."/>
            <person name="Dorjee K."/>
            <person name="Dorris L."/>
            <person name="Duffey N."/>
            <person name="Dupes A."/>
            <person name="Elkins T."/>
            <person name="Engels R."/>
            <person name="Erickson J."/>
            <person name="Farina A."/>
            <person name="Faro S."/>
            <person name="Ferreira P."/>
            <person name="Fischer H."/>
            <person name="Fitzgerald M."/>
            <person name="Foley K."/>
            <person name="Gage D."/>
            <person name="Galagan J."/>
            <person name="Gearin G."/>
            <person name="Gnerre S."/>
            <person name="Gnirke A."/>
            <person name="Goyette A."/>
            <person name="Graham J."/>
            <person name="Grandbois E."/>
            <person name="Gyaltsen K."/>
            <person name="Hafez N."/>
            <person name="Hagopian D."/>
            <person name="Hagos B."/>
            <person name="Hall J."/>
            <person name="Hatcher B."/>
            <person name="Heller A."/>
            <person name="Higgins H."/>
            <person name="Honan T."/>
            <person name="Horn A."/>
            <person name="Houde N."/>
            <person name="Hughes L."/>
            <person name="Hulme W."/>
            <person name="Husby E."/>
            <person name="Iliev I."/>
            <person name="Jaffe D."/>
            <person name="Jones C."/>
            <person name="Kamal M."/>
            <person name="Kamat A."/>
            <person name="Kamvysselis M."/>
            <person name="Karlsson E."/>
            <person name="Kells C."/>
            <person name="Kieu A."/>
            <person name="Kisner P."/>
            <person name="Kodira C."/>
            <person name="Kulbokas E."/>
            <person name="Labutti K."/>
            <person name="Lama D."/>
            <person name="Landers T."/>
            <person name="Leger J."/>
            <person name="Levine S."/>
            <person name="Lewis D."/>
            <person name="Lewis T."/>
            <person name="Lindblad-toh K."/>
            <person name="Liu X."/>
            <person name="Lokyitsang T."/>
            <person name="Lokyitsang Y."/>
            <person name="Lucien O."/>
            <person name="Lui A."/>
            <person name="Ma L.J."/>
            <person name="Mabbitt R."/>
            <person name="Macdonald J."/>
            <person name="Maclean C."/>
            <person name="Major J."/>
            <person name="Manning J."/>
            <person name="Marabella R."/>
            <person name="Maru K."/>
            <person name="Matthews C."/>
            <person name="Mauceli E."/>
            <person name="Mccarthy M."/>
            <person name="Mcdonough S."/>
            <person name="Mcghee T."/>
            <person name="Meldrim J."/>
            <person name="Meneus L."/>
            <person name="Mesirov J."/>
            <person name="Mihalev A."/>
            <person name="Mihova T."/>
            <person name="Mikkelsen T."/>
            <person name="Mlenga V."/>
            <person name="Moru K."/>
            <person name="Mozes J."/>
            <person name="Mulrain L."/>
            <person name="Munson G."/>
            <person name="Naylor J."/>
            <person name="Newes C."/>
            <person name="Nguyen C."/>
            <person name="Nguyen N."/>
            <person name="Nguyen T."/>
            <person name="Nicol R."/>
            <person name="Nielsen C."/>
            <person name="Nizzari M."/>
            <person name="Norbu C."/>
            <person name="Norbu N."/>
            <person name="O'donnell P."/>
            <person name="Okoawo O."/>
            <person name="O'leary S."/>
            <person name="Omotosho B."/>
            <person name="O'neill K."/>
            <person name="Osman S."/>
            <person name="Parker S."/>
            <person name="Perrin D."/>
            <person name="Phunkhang P."/>
            <person name="Piqani B."/>
            <person name="Purcell S."/>
            <person name="Rachupka T."/>
            <person name="Ramasamy U."/>
            <person name="Rameau R."/>
            <person name="Ray V."/>
            <person name="Raymond C."/>
            <person name="Retta R."/>
            <person name="Richardson S."/>
            <person name="Rise C."/>
            <person name="Rodriguez J."/>
            <person name="Rogers J."/>
            <person name="Rogov P."/>
            <person name="Rutman M."/>
            <person name="Schupbach R."/>
            <person name="Seaman C."/>
            <person name="Settipalli S."/>
            <person name="Sharpe T."/>
            <person name="Sheridan J."/>
            <person name="Sherpa N."/>
            <person name="Shi J."/>
            <person name="Smirnov S."/>
            <person name="Smith C."/>
            <person name="Sougnez C."/>
            <person name="Spencer B."/>
            <person name="Stalker J."/>
            <person name="Stange-thomann N."/>
            <person name="Stavropoulos S."/>
            <person name="Stetson K."/>
            <person name="Stone C."/>
            <person name="Stone S."/>
            <person name="Stubbs M."/>
            <person name="Talamas J."/>
            <person name="Tchuinga P."/>
            <person name="Tenzing P."/>
            <person name="Tesfaye S."/>
            <person name="Theodore J."/>
            <person name="Thoulutsang Y."/>
            <person name="Topham K."/>
            <person name="Towey S."/>
            <person name="Tsamla T."/>
            <person name="Tsomo N."/>
            <person name="Vallee D."/>
            <person name="Vassiliev H."/>
            <person name="Venkataraman V."/>
            <person name="Vinson J."/>
            <person name="Vo A."/>
            <person name="Wade C."/>
            <person name="Wang S."/>
            <person name="Wangchuk T."/>
            <person name="Wangdi T."/>
            <person name="Whittaker C."/>
            <person name="Wilkinson J."/>
            <person name="Wu Y."/>
            <person name="Wyman D."/>
            <person name="Yadav S."/>
            <person name="Yang S."/>
            <person name="Yang X."/>
            <person name="Yeager S."/>
            <person name="Yee E."/>
            <person name="Young G."/>
            <person name="Zainoun J."/>
            <person name="Zembeck L."/>
            <person name="Zimmer A."/>
            <person name="Zody M."/>
            <person name="Lander E."/>
        </authorList>
    </citation>
    <scope>NUCLEOTIDE SEQUENCE [LARGE SCALE GENOMIC DNA]</scope>
</reference>
<keyword evidence="4 5" id="KW-0472">Membrane</keyword>
<dbReference type="InParanoid" id="H2Y4B3"/>
<comment type="subcellular location">
    <subcellularLocation>
        <location evidence="1">Membrane</location>
        <topology evidence="1">Multi-pass membrane protein</topology>
    </subcellularLocation>
</comment>
<keyword evidence="2 5" id="KW-0812">Transmembrane</keyword>
<keyword evidence="3 5" id="KW-1133">Transmembrane helix</keyword>
<accession>H2Y4B3</accession>
<feature type="transmembrane region" description="Helical" evidence="5">
    <location>
        <begin position="80"/>
        <end position="99"/>
    </location>
</feature>
<evidence type="ECO:0000256" key="3">
    <source>
        <dbReference type="ARBA" id="ARBA00022989"/>
    </source>
</evidence>
<dbReference type="GeneTree" id="ENSGT00940000162538"/>
<keyword evidence="7" id="KW-1185">Reference proteome</keyword>
<dbReference type="eggNOG" id="KOG0255">
    <property type="taxonomic scope" value="Eukaryota"/>
</dbReference>
<reference evidence="6" key="3">
    <citation type="submission" date="2025-09" db="UniProtKB">
        <authorList>
            <consortium name="Ensembl"/>
        </authorList>
    </citation>
    <scope>IDENTIFICATION</scope>
</reference>
<dbReference type="Gene3D" id="1.20.1250.20">
    <property type="entry name" value="MFS general substrate transporter like domains"/>
    <property type="match status" value="1"/>
</dbReference>
<dbReference type="STRING" id="51511.ENSCSAVP00000000161"/>
<dbReference type="SUPFAM" id="SSF103473">
    <property type="entry name" value="MFS general substrate transporter"/>
    <property type="match status" value="1"/>
</dbReference>
<evidence type="ECO:0000313" key="6">
    <source>
        <dbReference type="Ensembl" id="ENSCSAVP00000000161.1"/>
    </source>
</evidence>
<evidence type="ECO:0008006" key="8">
    <source>
        <dbReference type="Google" id="ProtNLM"/>
    </source>
</evidence>
<dbReference type="Ensembl" id="ENSCSAVT00000000162.1">
    <property type="protein sequence ID" value="ENSCSAVP00000000161.1"/>
    <property type="gene ID" value="ENSCSAVG00000000091.1"/>
</dbReference>
<name>H2Y4B3_CIOSA</name>
<dbReference type="HOGENOM" id="CLU_2283703_0_0_1"/>
<evidence type="ECO:0000313" key="7">
    <source>
        <dbReference type="Proteomes" id="UP000007875"/>
    </source>
</evidence>
<evidence type="ECO:0000256" key="2">
    <source>
        <dbReference type="ARBA" id="ARBA00022692"/>
    </source>
</evidence>
<evidence type="ECO:0000256" key="4">
    <source>
        <dbReference type="ARBA" id="ARBA00023136"/>
    </source>
</evidence>
<protein>
    <recommendedName>
        <fullName evidence="8">Major facilitator superfamily (MFS) profile domain-containing protein</fullName>
    </recommendedName>
</protein>
<sequence>MIPPNNSGNTAVLFRNGNLRIITLIFIYNWFAATCIYYGLTLNTGSLAGDPFLNFFISGLVEIPANFGAVLSIQLWGRRPTVCMCNAICGLSLVGMMLVPEG</sequence>
<dbReference type="GO" id="GO:0016020">
    <property type="term" value="C:membrane"/>
    <property type="evidence" value="ECO:0007669"/>
    <property type="project" value="UniProtKB-SubCell"/>
</dbReference>
<reference evidence="6" key="2">
    <citation type="submission" date="2025-08" db="UniProtKB">
        <authorList>
            <consortium name="Ensembl"/>
        </authorList>
    </citation>
    <scope>IDENTIFICATION</scope>
</reference>
<feature type="transmembrane region" description="Helical" evidence="5">
    <location>
        <begin position="52"/>
        <end position="73"/>
    </location>
</feature>
<dbReference type="InterPro" id="IPR036259">
    <property type="entry name" value="MFS_trans_sf"/>
</dbReference>
<dbReference type="AlphaFoldDB" id="H2Y4B3"/>
<organism evidence="6 7">
    <name type="scientific">Ciona savignyi</name>
    <name type="common">Pacific transparent sea squirt</name>
    <dbReference type="NCBI Taxonomy" id="51511"/>
    <lineage>
        <taxon>Eukaryota</taxon>
        <taxon>Metazoa</taxon>
        <taxon>Chordata</taxon>
        <taxon>Tunicata</taxon>
        <taxon>Ascidiacea</taxon>
        <taxon>Phlebobranchia</taxon>
        <taxon>Cionidae</taxon>
        <taxon>Ciona</taxon>
    </lineage>
</organism>
<dbReference type="PANTHER" id="PTHR24064">
    <property type="entry name" value="SOLUTE CARRIER FAMILY 22 MEMBER"/>
    <property type="match status" value="1"/>
</dbReference>
<evidence type="ECO:0000256" key="1">
    <source>
        <dbReference type="ARBA" id="ARBA00004141"/>
    </source>
</evidence>
<proteinExistence type="predicted"/>
<dbReference type="Proteomes" id="UP000007875">
    <property type="component" value="Unassembled WGS sequence"/>
</dbReference>
<evidence type="ECO:0000256" key="5">
    <source>
        <dbReference type="SAM" id="Phobius"/>
    </source>
</evidence>